<feature type="transmembrane region" description="Helical" evidence="2">
    <location>
        <begin position="35"/>
        <end position="55"/>
    </location>
</feature>
<accession>J1JTA2</accession>
<protein>
    <submittedName>
        <fullName evidence="3">Uncharacterized protein</fullName>
    </submittedName>
</protein>
<dbReference type="EMBL" id="AILZ01000018">
    <property type="protein sequence ID" value="EJF88127.1"/>
    <property type="molecule type" value="Genomic_DNA"/>
</dbReference>
<name>J1JTA2_BARVI</name>
<evidence type="ECO:0000313" key="3">
    <source>
        <dbReference type="EMBL" id="EJF88127.1"/>
    </source>
</evidence>
<dbReference type="STRING" id="1094562.ME1_00793"/>
<comment type="caution">
    <text evidence="3">The sequence shown here is derived from an EMBL/GenBank/DDBJ whole genome shotgun (WGS) entry which is preliminary data.</text>
</comment>
<dbReference type="AlphaFoldDB" id="J1JTA2"/>
<feature type="transmembrane region" description="Helical" evidence="2">
    <location>
        <begin position="62"/>
        <end position="79"/>
    </location>
</feature>
<reference evidence="3 4" key="1">
    <citation type="submission" date="2012-03" db="EMBL/GenBank/DDBJ databases">
        <title>The Genome Sequence of Bartonella vinsonii subsp. arupensis OK-94-513.</title>
        <authorList>
            <consortium name="The Broad Institute Genome Sequencing Platform"/>
            <consortium name="The Broad Institute Genome Sequencing Center for Infectious Disease"/>
            <person name="Feldgarden M."/>
            <person name="Kirby J."/>
            <person name="Kosoy M."/>
            <person name="Birtles R."/>
            <person name="Probert W.S."/>
            <person name="Chiaraviglio L."/>
            <person name="Young S.K."/>
            <person name="Zeng Q."/>
            <person name="Gargeya S."/>
            <person name="Fitzgerald M."/>
            <person name="Haas B."/>
            <person name="Abouelleil A."/>
            <person name="Alvarado L."/>
            <person name="Arachchi H.M."/>
            <person name="Berlin A."/>
            <person name="Chapman S.B."/>
            <person name="Gearin G."/>
            <person name="Goldberg J."/>
            <person name="Griggs A."/>
            <person name="Gujja S."/>
            <person name="Hansen M."/>
            <person name="Heiman D."/>
            <person name="Howarth C."/>
            <person name="Larimer J."/>
            <person name="Lui A."/>
            <person name="MacDonald P.J.P."/>
            <person name="McCowen C."/>
            <person name="Montmayeur A."/>
            <person name="Murphy C."/>
            <person name="Neiman D."/>
            <person name="Pearson M."/>
            <person name="Priest M."/>
            <person name="Roberts A."/>
            <person name="Saif S."/>
            <person name="Shea T."/>
            <person name="Sisk P."/>
            <person name="Stolte C."/>
            <person name="Sykes S."/>
            <person name="Wortman J."/>
            <person name="Nusbaum C."/>
            <person name="Birren B."/>
        </authorList>
    </citation>
    <scope>NUCLEOTIDE SEQUENCE [LARGE SCALE GENOMIC DNA]</scope>
    <source>
        <strain evidence="3 4">OK-94-513</strain>
    </source>
</reference>
<evidence type="ECO:0000313" key="4">
    <source>
        <dbReference type="Proteomes" id="UP000002304"/>
    </source>
</evidence>
<evidence type="ECO:0000256" key="2">
    <source>
        <dbReference type="SAM" id="Phobius"/>
    </source>
</evidence>
<proteinExistence type="predicted"/>
<keyword evidence="2" id="KW-1133">Transmembrane helix</keyword>
<organism evidence="3 4">
    <name type="scientific">Bartonella vinsonii subsp. arupensis OK-94-513</name>
    <dbReference type="NCBI Taxonomy" id="1094562"/>
    <lineage>
        <taxon>Bacteria</taxon>
        <taxon>Pseudomonadati</taxon>
        <taxon>Pseudomonadota</taxon>
        <taxon>Alphaproteobacteria</taxon>
        <taxon>Hyphomicrobiales</taxon>
        <taxon>Bartonellaceae</taxon>
        <taxon>Bartonella</taxon>
    </lineage>
</organism>
<feature type="region of interest" description="Disordered" evidence="1">
    <location>
        <begin position="88"/>
        <end position="111"/>
    </location>
</feature>
<dbReference type="Proteomes" id="UP000002304">
    <property type="component" value="Unassembled WGS sequence"/>
</dbReference>
<sequence>MNNAVTSAGHKYYLITEQQIASLKHDAIYTTNFEIAMGIVIGALLSFIILSMLELRNLEEKITPSVIISIILFSWLSLLDLTTRSRSEETWQDIKQQSEDISEKKQKKGTP</sequence>
<gene>
    <name evidence="3" type="ORF">ME1_00793</name>
</gene>
<dbReference type="RefSeq" id="WP_004863634.1">
    <property type="nucleotide sequence ID" value="NZ_CADEAE010000059.1"/>
</dbReference>
<keyword evidence="2" id="KW-0812">Transmembrane</keyword>
<keyword evidence="2" id="KW-0472">Membrane</keyword>
<dbReference type="HOGENOM" id="CLU_172351_0_0_5"/>
<dbReference type="PATRIC" id="fig|1094562.3.peg.891"/>
<evidence type="ECO:0000256" key="1">
    <source>
        <dbReference type="SAM" id="MobiDB-lite"/>
    </source>
</evidence>